<dbReference type="InterPro" id="IPR015422">
    <property type="entry name" value="PyrdxlP-dep_Trfase_small"/>
</dbReference>
<keyword evidence="7" id="KW-1185">Reference proteome</keyword>
<protein>
    <submittedName>
        <fullName evidence="6">O-acetylhomoserine aminocarboxypropyltransferase/cysteine synthase</fullName>
    </submittedName>
</protein>
<dbReference type="InterPro" id="IPR015424">
    <property type="entry name" value="PyrdxlP-dep_Trfase"/>
</dbReference>
<reference evidence="7" key="1">
    <citation type="journal article" date="2024" name="J Bioinform Genom">
        <title>Complete genome sequence of the type strain bacterium Sphaerochaeta associata GLS2t (VKM B-2742)t.</title>
        <authorList>
            <person name="Troshina O.Y."/>
            <person name="Tepeeva A.N."/>
            <person name="Arzamasceva V.O."/>
            <person name="Whitman W.B."/>
            <person name="Varghese N."/>
            <person name="Shapiro N."/>
            <person name="Woyke T."/>
            <person name="Kripides N.C."/>
            <person name="Vasilenko O.V."/>
        </authorList>
    </citation>
    <scope>NUCLEOTIDE SEQUENCE [LARGE SCALE GENOMIC DNA]</scope>
    <source>
        <strain evidence="7">GLS2T</strain>
    </source>
</reference>
<dbReference type="CDD" id="cd00614">
    <property type="entry name" value="CGS_like"/>
    <property type="match status" value="1"/>
</dbReference>
<evidence type="ECO:0000313" key="6">
    <source>
        <dbReference type="EMBL" id="UOM49819.1"/>
    </source>
</evidence>
<evidence type="ECO:0000256" key="1">
    <source>
        <dbReference type="ARBA" id="ARBA00001933"/>
    </source>
</evidence>
<dbReference type="Pfam" id="PF01053">
    <property type="entry name" value="Cys_Met_Meta_PP"/>
    <property type="match status" value="1"/>
</dbReference>
<dbReference type="InterPro" id="IPR006235">
    <property type="entry name" value="OAc-hSer/O-AcSer_sulfhydrylase"/>
</dbReference>
<organism evidence="6 7">
    <name type="scientific">Sphaerochaeta associata</name>
    <dbReference type="NCBI Taxonomy" id="1129264"/>
    <lineage>
        <taxon>Bacteria</taxon>
        <taxon>Pseudomonadati</taxon>
        <taxon>Spirochaetota</taxon>
        <taxon>Spirochaetia</taxon>
        <taxon>Spirochaetales</taxon>
        <taxon>Sphaerochaetaceae</taxon>
        <taxon>Sphaerochaeta</taxon>
    </lineage>
</organism>
<evidence type="ECO:0000256" key="4">
    <source>
        <dbReference type="ARBA" id="ARBA00022898"/>
    </source>
</evidence>
<dbReference type="SUPFAM" id="SSF53383">
    <property type="entry name" value="PLP-dependent transferases"/>
    <property type="match status" value="1"/>
</dbReference>
<gene>
    <name evidence="6" type="ORF">MUG09_09645</name>
</gene>
<dbReference type="Gene3D" id="3.40.640.10">
    <property type="entry name" value="Type I PLP-dependent aspartate aminotransferase-like (Major domain)"/>
    <property type="match status" value="1"/>
</dbReference>
<comment type="similarity">
    <text evidence="2 5">Belongs to the trans-sulfuration enzymes family.</text>
</comment>
<dbReference type="PIRSF" id="PIRSF001434">
    <property type="entry name" value="CGS"/>
    <property type="match status" value="1"/>
</dbReference>
<dbReference type="PANTHER" id="PTHR43797">
    <property type="entry name" value="HOMOCYSTEINE/CYSTEINE SYNTHASE"/>
    <property type="match status" value="1"/>
</dbReference>
<dbReference type="NCBIfam" id="TIGR01326">
    <property type="entry name" value="OAH_OAS_sulfhy"/>
    <property type="match status" value="1"/>
</dbReference>
<dbReference type="InterPro" id="IPR015421">
    <property type="entry name" value="PyrdxlP-dep_Trfase_major"/>
</dbReference>
<sequence>MATHHFETIALHAGQEQPDIATGARAVPIYQTTSFVFDNCAHAEARFNLSEPGNIYSRLTNPTQEAFEKRIAALEGGVGALAVASGSAAITYSLLNLARTGDHIVSSATIYGGTYNLFSHTLSEWGITTTFVDVSNLAEVEAAITENTKALFVETIGNPNATLCDLGQLAVIAHRHSIPLVVDNTFATPYLVRPIELGADIVVHSATKFIGGHGTSLGGVIVDSGNFDWEASGRFPSLTEPNPSYHGISFTQACGRAAFITKARAVILRDTGACLSPFHSFFFLQGLETLALRVARHVENTEKVVDFLSKHPGVATVRHPLLADNPYHGLYKRYFPKGGISIFTFDIQGTEKQARAFIDSLKLFSLLANVADVKSLVIHPATTTHSQLTTQEQISQGIQGTTIRLSIGCEHAQDLIDDLAQAFDAIGGSPCR</sequence>
<dbReference type="Gene3D" id="3.90.1150.10">
    <property type="entry name" value="Aspartate Aminotransferase, domain 1"/>
    <property type="match status" value="1"/>
</dbReference>
<evidence type="ECO:0000256" key="5">
    <source>
        <dbReference type="RuleBase" id="RU362118"/>
    </source>
</evidence>
<keyword evidence="4 5" id="KW-0663">Pyridoxal phosphate</keyword>
<dbReference type="EMBL" id="CP094929">
    <property type="protein sequence ID" value="UOM49819.1"/>
    <property type="molecule type" value="Genomic_DNA"/>
</dbReference>
<dbReference type="InterPro" id="IPR054542">
    <property type="entry name" value="Cys_met_metab_PP"/>
</dbReference>
<comment type="cofactor">
    <cofactor evidence="1 5">
        <name>pyridoxal 5'-phosphate</name>
        <dbReference type="ChEBI" id="CHEBI:597326"/>
    </cofactor>
</comment>
<accession>A0ABY4D693</accession>
<evidence type="ECO:0000256" key="2">
    <source>
        <dbReference type="ARBA" id="ARBA00009077"/>
    </source>
</evidence>
<keyword evidence="3" id="KW-0808">Transferase</keyword>
<proteinExistence type="inferred from homology"/>
<dbReference type="PROSITE" id="PS00868">
    <property type="entry name" value="CYS_MET_METAB_PP"/>
    <property type="match status" value="1"/>
</dbReference>
<dbReference type="RefSeq" id="WP_244771213.1">
    <property type="nucleotide sequence ID" value="NZ_CP094929.1"/>
</dbReference>
<dbReference type="InterPro" id="IPR000277">
    <property type="entry name" value="Cys/Met-Metab_PyrdxlP-dep_enz"/>
</dbReference>
<evidence type="ECO:0000313" key="7">
    <source>
        <dbReference type="Proteomes" id="UP000829708"/>
    </source>
</evidence>
<dbReference type="PANTHER" id="PTHR43797:SF2">
    <property type="entry name" value="HOMOCYSTEINE_CYSTEINE SYNTHASE"/>
    <property type="match status" value="1"/>
</dbReference>
<name>A0ABY4D693_9SPIR</name>
<dbReference type="Proteomes" id="UP000829708">
    <property type="component" value="Chromosome"/>
</dbReference>
<evidence type="ECO:0000256" key="3">
    <source>
        <dbReference type="ARBA" id="ARBA00022679"/>
    </source>
</evidence>